<gene>
    <name evidence="6" type="primary">Grn_0</name>
    <name evidence="6" type="ORF">EURGUL_R06706</name>
</gene>
<dbReference type="SUPFAM" id="SSF57277">
    <property type="entry name" value="Granulin repeat"/>
    <property type="match status" value="3"/>
</dbReference>
<name>A0A7L4DS89_9AVES</name>
<keyword evidence="3" id="KW-0964">Secreted</keyword>
<comment type="subcellular location">
    <subcellularLocation>
        <location evidence="1">Secreted</location>
    </subcellularLocation>
</comment>
<protein>
    <submittedName>
        <fullName evidence="6">GRN protein</fullName>
    </submittedName>
</protein>
<evidence type="ECO:0000256" key="2">
    <source>
        <dbReference type="ARBA" id="ARBA00010093"/>
    </source>
</evidence>
<accession>A0A7L4DS89</accession>
<dbReference type="Gene3D" id="2.10.25.160">
    <property type="entry name" value="Granulin"/>
    <property type="match status" value="4"/>
</dbReference>
<dbReference type="AlphaFoldDB" id="A0A7L4DS89"/>
<feature type="domain" description="Granulins" evidence="5">
    <location>
        <begin position="5"/>
        <end position="18"/>
    </location>
</feature>
<proteinExistence type="inferred from homology"/>
<dbReference type="PANTHER" id="PTHR12274">
    <property type="entry name" value="GRANULIN"/>
    <property type="match status" value="1"/>
</dbReference>
<reference evidence="6 7" key="1">
    <citation type="submission" date="2019-09" db="EMBL/GenBank/DDBJ databases">
        <title>Bird 10,000 Genomes (B10K) Project - Family phase.</title>
        <authorList>
            <person name="Zhang G."/>
        </authorList>
    </citation>
    <scope>NUCLEOTIDE SEQUENCE [LARGE SCALE GENOMIC DNA]</scope>
    <source>
        <strain evidence="6">B10K-DU-002-51</strain>
        <tissue evidence="6">Muscle</tissue>
    </source>
</reference>
<dbReference type="Proteomes" id="UP000541249">
    <property type="component" value="Unassembled WGS sequence"/>
</dbReference>
<comment type="similarity">
    <text evidence="2">Belongs to the granulin family.</text>
</comment>
<evidence type="ECO:0000313" key="7">
    <source>
        <dbReference type="Proteomes" id="UP000541249"/>
    </source>
</evidence>
<dbReference type="FunFam" id="2.10.25.160:FF:000001">
    <property type="entry name" value="Granulin precursor"/>
    <property type="match status" value="1"/>
</dbReference>
<dbReference type="OrthoDB" id="5854875at2759"/>
<dbReference type="EMBL" id="VZZY01023018">
    <property type="protein sequence ID" value="NXW65199.1"/>
    <property type="molecule type" value="Genomic_DNA"/>
</dbReference>
<organism evidence="6 7">
    <name type="scientific">Eurystomus gularis</name>
    <dbReference type="NCBI Taxonomy" id="325343"/>
    <lineage>
        <taxon>Eukaryota</taxon>
        <taxon>Metazoa</taxon>
        <taxon>Chordata</taxon>
        <taxon>Craniata</taxon>
        <taxon>Vertebrata</taxon>
        <taxon>Euteleostomi</taxon>
        <taxon>Archelosauria</taxon>
        <taxon>Archosauria</taxon>
        <taxon>Dinosauria</taxon>
        <taxon>Saurischia</taxon>
        <taxon>Theropoda</taxon>
        <taxon>Coelurosauria</taxon>
        <taxon>Aves</taxon>
        <taxon>Neognathae</taxon>
        <taxon>Neoaves</taxon>
        <taxon>Telluraves</taxon>
        <taxon>Coraciimorphae</taxon>
        <taxon>Coraciiformes</taxon>
        <taxon>Coraciidae</taxon>
        <taxon>Eurystomus</taxon>
    </lineage>
</organism>
<dbReference type="Pfam" id="PF00396">
    <property type="entry name" value="Granulin"/>
    <property type="match status" value="3"/>
</dbReference>
<evidence type="ECO:0000313" key="6">
    <source>
        <dbReference type="EMBL" id="NXW65199.1"/>
    </source>
</evidence>
<feature type="non-terminal residue" evidence="6">
    <location>
        <position position="227"/>
    </location>
</feature>
<feature type="domain" description="Granulins" evidence="5">
    <location>
        <begin position="82"/>
        <end position="95"/>
    </location>
</feature>
<keyword evidence="7" id="KW-1185">Reference proteome</keyword>
<dbReference type="InterPro" id="IPR039036">
    <property type="entry name" value="Granulin_fam"/>
</dbReference>
<comment type="caution">
    <text evidence="6">The sequence shown here is derived from an EMBL/GenBank/DDBJ whole genome shotgun (WGS) entry which is preliminary data.</text>
</comment>
<sequence length="227" mass="23955">QAVCCSDGQHCCPQGTTCDLERSTCTSTQRLASSLPTARTVPLCPARDVKCADGTRCLEGSTCCQLRSGAWGCCPWEEAVCCPDHVHCCPQGSTCDPEGGSCLMEGGGRRPWLRKSPARSRGGDVRCDEETSCPDGNTCCRLSSGAWGCCPLEQAVCCPDHVHCCPQGSTCDPEGGSCLMEGGGRRPWLRKSPARSRGGDVRCDEETSCPDGNTCCRLSSGAWGCCP</sequence>
<dbReference type="GO" id="GO:0005576">
    <property type="term" value="C:extracellular region"/>
    <property type="evidence" value="ECO:0007669"/>
    <property type="project" value="UniProtKB-SubCell"/>
</dbReference>
<dbReference type="SMART" id="SM00277">
    <property type="entry name" value="GRAN"/>
    <property type="match status" value="3"/>
</dbReference>
<dbReference type="PANTHER" id="PTHR12274:SF3">
    <property type="entry name" value="PROGRANULIN"/>
    <property type="match status" value="1"/>
</dbReference>
<dbReference type="InterPro" id="IPR037277">
    <property type="entry name" value="Granulin_sf"/>
</dbReference>
<dbReference type="PROSITE" id="PS00799">
    <property type="entry name" value="GRANULINS"/>
    <property type="match status" value="3"/>
</dbReference>
<evidence type="ECO:0000256" key="3">
    <source>
        <dbReference type="ARBA" id="ARBA00022525"/>
    </source>
</evidence>
<feature type="non-terminal residue" evidence="6">
    <location>
        <position position="1"/>
    </location>
</feature>
<feature type="domain" description="Granulins" evidence="5">
    <location>
        <begin position="158"/>
        <end position="171"/>
    </location>
</feature>
<evidence type="ECO:0000256" key="1">
    <source>
        <dbReference type="ARBA" id="ARBA00004613"/>
    </source>
</evidence>
<keyword evidence="4" id="KW-1015">Disulfide bond</keyword>
<dbReference type="InterPro" id="IPR000118">
    <property type="entry name" value="Granulin"/>
</dbReference>
<evidence type="ECO:0000259" key="5">
    <source>
        <dbReference type="PROSITE" id="PS00799"/>
    </source>
</evidence>
<evidence type="ECO:0000256" key="4">
    <source>
        <dbReference type="ARBA" id="ARBA00023157"/>
    </source>
</evidence>